<proteinExistence type="predicted"/>
<dbReference type="InterPro" id="IPR019675">
    <property type="entry name" value="DUF2550"/>
</dbReference>
<evidence type="ECO:0000313" key="2">
    <source>
        <dbReference type="EMBL" id="GAA1727180.1"/>
    </source>
</evidence>
<gene>
    <name evidence="2" type="ORF">GCM10009710_04800</name>
</gene>
<keyword evidence="1" id="KW-0812">Transmembrane</keyword>
<dbReference type="RefSeq" id="WP_344197348.1">
    <property type="nucleotide sequence ID" value="NZ_BAAAME010000002.1"/>
</dbReference>
<keyword evidence="3" id="KW-1185">Reference proteome</keyword>
<name>A0ABN2JH88_9ACTN</name>
<dbReference type="EMBL" id="BAAAME010000002">
    <property type="protein sequence ID" value="GAA1727180.1"/>
    <property type="molecule type" value="Genomic_DNA"/>
</dbReference>
<sequence length="147" mass="16077">MPLWLWLVDSLLVVVVLTICLLALVVVRRRSIERRSGAFELTLSRHASGAAGWSIGTGVYHDDHLEWYRTFSLSWRPSIVLPRRGVEISGRRQPDGPEGHVLAPGSVVVDLSTVDGRLRLALAPPALTGLLAWLESSPPGRGINTVL</sequence>
<keyword evidence="1" id="KW-1133">Transmembrane helix</keyword>
<evidence type="ECO:0000313" key="3">
    <source>
        <dbReference type="Proteomes" id="UP001501057"/>
    </source>
</evidence>
<reference evidence="2 3" key="1">
    <citation type="journal article" date="2019" name="Int. J. Syst. Evol. Microbiol.">
        <title>The Global Catalogue of Microorganisms (GCM) 10K type strain sequencing project: providing services to taxonomists for standard genome sequencing and annotation.</title>
        <authorList>
            <consortium name="The Broad Institute Genomics Platform"/>
            <consortium name="The Broad Institute Genome Sequencing Center for Infectious Disease"/>
            <person name="Wu L."/>
            <person name="Ma J."/>
        </authorList>
    </citation>
    <scope>NUCLEOTIDE SEQUENCE [LARGE SCALE GENOMIC DNA]</scope>
    <source>
        <strain evidence="2 3">JCM 13518</strain>
    </source>
</reference>
<accession>A0ABN2JH88</accession>
<dbReference type="Pfam" id="PF10739">
    <property type="entry name" value="DUF2550"/>
    <property type="match status" value="1"/>
</dbReference>
<feature type="transmembrane region" description="Helical" evidence="1">
    <location>
        <begin position="6"/>
        <end position="27"/>
    </location>
</feature>
<evidence type="ECO:0000256" key="1">
    <source>
        <dbReference type="SAM" id="Phobius"/>
    </source>
</evidence>
<dbReference type="Proteomes" id="UP001501057">
    <property type="component" value="Unassembled WGS sequence"/>
</dbReference>
<keyword evidence="1" id="KW-0472">Membrane</keyword>
<protein>
    <submittedName>
        <fullName evidence="2">DUF2550 domain-containing protein</fullName>
    </submittedName>
</protein>
<comment type="caution">
    <text evidence="2">The sequence shown here is derived from an EMBL/GenBank/DDBJ whole genome shotgun (WGS) entry which is preliminary data.</text>
</comment>
<organism evidence="2 3">
    <name type="scientific">Aeromicrobium alkaliterrae</name>
    <dbReference type="NCBI Taxonomy" id="302168"/>
    <lineage>
        <taxon>Bacteria</taxon>
        <taxon>Bacillati</taxon>
        <taxon>Actinomycetota</taxon>
        <taxon>Actinomycetes</taxon>
        <taxon>Propionibacteriales</taxon>
        <taxon>Nocardioidaceae</taxon>
        <taxon>Aeromicrobium</taxon>
    </lineage>
</organism>